<protein>
    <recommendedName>
        <fullName evidence="3">Desulfoferrodoxin</fullName>
        <ecNumber evidence="2">1.15.1.2</ecNumber>
    </recommendedName>
    <alternativeName>
        <fullName evidence="5">Superoxide reductase</fullName>
    </alternativeName>
</protein>
<name>A0A949TND0_9CLOT</name>
<feature type="domain" description="Desulfoferrodoxin ferrous iron-binding" evidence="8">
    <location>
        <begin position="42"/>
        <end position="124"/>
    </location>
</feature>
<dbReference type="NCBIfam" id="TIGR00332">
    <property type="entry name" value="neela_ferrous"/>
    <property type="match status" value="1"/>
</dbReference>
<dbReference type="NCBIfam" id="TIGR00320">
    <property type="entry name" value="dfx_rbo"/>
    <property type="match status" value="1"/>
</dbReference>
<accession>A0A949TND0</accession>
<comment type="cofactor">
    <cofactor evidence="7">
        <name>Fe(3+)</name>
        <dbReference type="ChEBI" id="CHEBI:29034"/>
    </cofactor>
    <text evidence="7">Binds 1 Fe(3+) ion per subunit. The iron ion 1 is coordinated via 4 cysteine residues.</text>
</comment>
<dbReference type="GO" id="GO:0005506">
    <property type="term" value="F:iron ion binding"/>
    <property type="evidence" value="ECO:0007669"/>
    <property type="project" value="InterPro"/>
</dbReference>
<evidence type="ECO:0000313" key="11">
    <source>
        <dbReference type="Proteomes" id="UP000694308"/>
    </source>
</evidence>
<evidence type="ECO:0000256" key="2">
    <source>
        <dbReference type="ARBA" id="ARBA00012679"/>
    </source>
</evidence>
<feature type="binding site" evidence="7">
    <location>
        <position position="29"/>
    </location>
    <ligand>
        <name>Fe cation</name>
        <dbReference type="ChEBI" id="CHEBI:24875"/>
        <label>1</label>
    </ligand>
</feature>
<dbReference type="Proteomes" id="UP000694308">
    <property type="component" value="Unassembled WGS sequence"/>
</dbReference>
<reference evidence="10" key="1">
    <citation type="submission" date="2020-12" db="EMBL/GenBank/DDBJ databases">
        <title>Clostridium thailandense sp. nov., a novel acetogenic bacterium isolated from peat land soil in Thailand.</title>
        <authorList>
            <person name="Chaikitkaew S."/>
            <person name="Birkeland N.K."/>
        </authorList>
    </citation>
    <scope>NUCLEOTIDE SEQUENCE</scope>
    <source>
        <strain evidence="10">PL3</strain>
    </source>
</reference>
<comment type="catalytic activity">
    <reaction evidence="6">
        <text>reduced [rubredoxin] + superoxide + 2 H(+) = oxidized [rubredoxin] + H2O2</text>
        <dbReference type="Rhea" id="RHEA:21324"/>
        <dbReference type="Rhea" id="RHEA-COMP:10302"/>
        <dbReference type="Rhea" id="RHEA-COMP:10303"/>
        <dbReference type="ChEBI" id="CHEBI:15378"/>
        <dbReference type="ChEBI" id="CHEBI:16240"/>
        <dbReference type="ChEBI" id="CHEBI:18421"/>
        <dbReference type="ChEBI" id="CHEBI:29033"/>
        <dbReference type="ChEBI" id="CHEBI:29034"/>
        <dbReference type="EC" id="1.15.1.2"/>
    </reaction>
</comment>
<evidence type="ECO:0000313" key="10">
    <source>
        <dbReference type="EMBL" id="MBV7273617.1"/>
    </source>
</evidence>
<sequence>MTKLNQVYKCALCGNIVEVTHASGGQLVCCGQPMTLQEENTVDASQEKHIPVIEKTGNDVLVKVGSVDHPMEEKHYIEWIELQTDKCTYKKYLKPGEKPEAVFKTDEDIVCARAYCNLHGLWKKE</sequence>
<dbReference type="NCBIfam" id="TIGR00319">
    <property type="entry name" value="desulf_FeS4"/>
    <property type="match status" value="1"/>
</dbReference>
<feature type="binding site" evidence="7">
    <location>
        <position position="75"/>
    </location>
    <ligand>
        <name>Fe cation</name>
        <dbReference type="ChEBI" id="CHEBI:24875"/>
        <label>2</label>
        <note>catalytic</note>
    </ligand>
</feature>
<feature type="binding site" evidence="7">
    <location>
        <position position="13"/>
    </location>
    <ligand>
        <name>Fe cation</name>
        <dbReference type="ChEBI" id="CHEBI:24875"/>
        <label>1</label>
    </ligand>
</feature>
<keyword evidence="7" id="KW-0479">Metal-binding</keyword>
<dbReference type="PANTHER" id="PTHR36541">
    <property type="entry name" value="SUPEROXIDE REDUCTASE-RELATED"/>
    <property type="match status" value="1"/>
</dbReference>
<feature type="binding site" evidence="7">
    <location>
        <position position="30"/>
    </location>
    <ligand>
        <name>Fe cation</name>
        <dbReference type="ChEBI" id="CHEBI:24875"/>
        <label>1</label>
    </ligand>
</feature>
<dbReference type="PANTHER" id="PTHR36541:SF1">
    <property type="entry name" value="SUPEROXIDE REDUCTASE-RELATED"/>
    <property type="match status" value="1"/>
</dbReference>
<feature type="binding site" evidence="7">
    <location>
        <position position="119"/>
    </location>
    <ligand>
        <name>Fe cation</name>
        <dbReference type="ChEBI" id="CHEBI:24875"/>
        <label>2</label>
        <note>catalytic</note>
    </ligand>
</feature>
<comment type="cofactor">
    <cofactor evidence="1">
        <name>Cu(2+)</name>
        <dbReference type="ChEBI" id="CHEBI:29036"/>
    </cofactor>
</comment>
<gene>
    <name evidence="10" type="ORF">I6U48_11915</name>
</gene>
<evidence type="ECO:0000256" key="7">
    <source>
        <dbReference type="PIRSR" id="PIRSR604793-1"/>
    </source>
</evidence>
<feature type="binding site" evidence="7">
    <location>
        <position position="49"/>
    </location>
    <ligand>
        <name>Fe cation</name>
        <dbReference type="ChEBI" id="CHEBI:24875"/>
        <label>2</label>
        <note>catalytic</note>
    </ligand>
</feature>
<feature type="domain" description="Desulfoferrodoxin N-terminal" evidence="9">
    <location>
        <begin position="3"/>
        <end position="36"/>
    </location>
</feature>
<evidence type="ECO:0000256" key="3">
    <source>
        <dbReference type="ARBA" id="ARBA00014839"/>
    </source>
</evidence>
<dbReference type="RefSeq" id="WP_218320685.1">
    <property type="nucleotide sequence ID" value="NZ_JAEEGC010000050.1"/>
</dbReference>
<dbReference type="InterPro" id="IPR002742">
    <property type="entry name" value="Desulfoferrodoxin_Fe-bd_dom"/>
</dbReference>
<proteinExistence type="predicted"/>
<dbReference type="Pfam" id="PF01880">
    <property type="entry name" value="Desulfoferrodox"/>
    <property type="match status" value="1"/>
</dbReference>
<dbReference type="CDD" id="cd03171">
    <property type="entry name" value="SORL_Dfx_classI"/>
    <property type="match status" value="1"/>
</dbReference>
<comment type="cofactor">
    <cofactor evidence="7">
        <name>Fe(2+)</name>
        <dbReference type="ChEBI" id="CHEBI:29033"/>
    </cofactor>
    <text evidence="7">Binds 1 Fe(2+) ion per subunit. The iron ion 2 is coordinated via four histidines and one cysteine residue.</text>
</comment>
<dbReference type="EC" id="1.15.1.2" evidence="2"/>
<evidence type="ECO:0000256" key="6">
    <source>
        <dbReference type="ARBA" id="ARBA00047448"/>
    </source>
</evidence>
<dbReference type="InterPro" id="IPR004793">
    <property type="entry name" value="Desulfoferrodoxin_rbo"/>
</dbReference>
<dbReference type="Pfam" id="PF06397">
    <property type="entry name" value="Desulfoferrod_N"/>
    <property type="match status" value="1"/>
</dbReference>
<dbReference type="EMBL" id="JAEEGC010000050">
    <property type="protein sequence ID" value="MBV7273617.1"/>
    <property type="molecule type" value="Genomic_DNA"/>
</dbReference>
<feature type="binding site" evidence="7">
    <location>
        <position position="69"/>
    </location>
    <ligand>
        <name>Fe cation</name>
        <dbReference type="ChEBI" id="CHEBI:24875"/>
        <label>2</label>
        <note>catalytic</note>
    </ligand>
</feature>
<comment type="function">
    <text evidence="4">Catalyzes the one-electron reduction of superoxide anion radical to hydrogen peroxide at a nonheme ferrous iron center. Plays a fundamental role in case of oxidative stress via its superoxide detoxification activity.</text>
</comment>
<evidence type="ECO:0000256" key="5">
    <source>
        <dbReference type="ARBA" id="ARBA00031398"/>
    </source>
</evidence>
<feature type="binding site" evidence="7">
    <location>
        <position position="10"/>
    </location>
    <ligand>
        <name>Fe cation</name>
        <dbReference type="ChEBI" id="CHEBI:24875"/>
        <label>1</label>
    </ligand>
</feature>
<evidence type="ECO:0000256" key="4">
    <source>
        <dbReference type="ARBA" id="ARBA00024690"/>
    </source>
</evidence>
<feature type="binding site" evidence="7">
    <location>
        <position position="116"/>
    </location>
    <ligand>
        <name>Fe cation</name>
        <dbReference type="ChEBI" id="CHEBI:24875"/>
        <label>2</label>
        <note>catalytic</note>
    </ligand>
</feature>
<evidence type="ECO:0000259" key="9">
    <source>
        <dbReference type="Pfam" id="PF06397"/>
    </source>
</evidence>
<dbReference type="InterPro" id="IPR051233">
    <property type="entry name" value="Desulfoferrodoxin_SOR"/>
</dbReference>
<evidence type="ECO:0000259" key="8">
    <source>
        <dbReference type="Pfam" id="PF01880"/>
    </source>
</evidence>
<dbReference type="CDD" id="cd00974">
    <property type="entry name" value="DSRD"/>
    <property type="match status" value="1"/>
</dbReference>
<dbReference type="InterPro" id="IPR004462">
    <property type="entry name" value="Desulfoferrodoxin_N"/>
</dbReference>
<dbReference type="GO" id="GO:0019430">
    <property type="term" value="P:removal of superoxide radicals"/>
    <property type="evidence" value="ECO:0007669"/>
    <property type="project" value="InterPro"/>
</dbReference>
<keyword evidence="7" id="KW-0408">Iron</keyword>
<organism evidence="10 11">
    <name type="scientific">Clostridium thailandense</name>
    <dbReference type="NCBI Taxonomy" id="2794346"/>
    <lineage>
        <taxon>Bacteria</taxon>
        <taxon>Bacillati</taxon>
        <taxon>Bacillota</taxon>
        <taxon>Clostridia</taxon>
        <taxon>Eubacteriales</taxon>
        <taxon>Clostridiaceae</taxon>
        <taxon>Clostridium</taxon>
    </lineage>
</organism>
<dbReference type="AlphaFoldDB" id="A0A949TND0"/>
<keyword evidence="11" id="KW-1185">Reference proteome</keyword>
<dbReference type="GO" id="GO:0050605">
    <property type="term" value="F:superoxide reductase activity"/>
    <property type="evidence" value="ECO:0007669"/>
    <property type="project" value="UniProtKB-EC"/>
</dbReference>
<evidence type="ECO:0000256" key="1">
    <source>
        <dbReference type="ARBA" id="ARBA00001973"/>
    </source>
</evidence>
<comment type="caution">
    <text evidence="10">The sequence shown here is derived from an EMBL/GenBank/DDBJ whole genome shotgun (WGS) entry which is preliminary data.</text>
</comment>